<comment type="caution">
    <text evidence="2">The sequence shown here is derived from an EMBL/GenBank/DDBJ whole genome shotgun (WGS) entry which is preliminary data.</text>
</comment>
<gene>
    <name evidence="2" type="ORF">ACFO0B_14525</name>
</gene>
<keyword evidence="1" id="KW-0472">Membrane</keyword>
<evidence type="ECO:0000313" key="3">
    <source>
        <dbReference type="Proteomes" id="UP001595696"/>
    </source>
</evidence>
<evidence type="ECO:0000256" key="1">
    <source>
        <dbReference type="SAM" id="Phobius"/>
    </source>
</evidence>
<accession>A0ABV8DTY4</accession>
<keyword evidence="1" id="KW-1133">Transmembrane helix</keyword>
<dbReference type="RefSeq" id="WP_378612956.1">
    <property type="nucleotide sequence ID" value="NZ_JBHSAX010000014.1"/>
</dbReference>
<feature type="transmembrane region" description="Helical" evidence="1">
    <location>
        <begin position="49"/>
        <end position="69"/>
    </location>
</feature>
<reference evidence="3" key="1">
    <citation type="journal article" date="2019" name="Int. J. Syst. Evol. Microbiol.">
        <title>The Global Catalogue of Microorganisms (GCM) 10K type strain sequencing project: providing services to taxonomists for standard genome sequencing and annotation.</title>
        <authorList>
            <consortium name="The Broad Institute Genomics Platform"/>
            <consortium name="The Broad Institute Genome Sequencing Center for Infectious Disease"/>
            <person name="Wu L."/>
            <person name="Ma J."/>
        </authorList>
    </citation>
    <scope>NUCLEOTIDE SEQUENCE [LARGE SCALE GENOMIC DNA]</scope>
    <source>
        <strain evidence="3">CGMCC 4.7330</strain>
    </source>
</reference>
<name>A0ABV8DTY4_9NOCA</name>
<proteinExistence type="predicted"/>
<sequence>MRYGIARAAVGTVLALAAVLGGVLAWRNGIRTTGFAPSGDVPAFEATRYAGPWIFLAATLLTVAGLLLVDVVAHLATARNASAAHREQ</sequence>
<keyword evidence="3" id="KW-1185">Reference proteome</keyword>
<organism evidence="2 3">
    <name type="scientific">Nocardia jiangsuensis</name>
    <dbReference type="NCBI Taxonomy" id="1691563"/>
    <lineage>
        <taxon>Bacteria</taxon>
        <taxon>Bacillati</taxon>
        <taxon>Actinomycetota</taxon>
        <taxon>Actinomycetes</taxon>
        <taxon>Mycobacteriales</taxon>
        <taxon>Nocardiaceae</taxon>
        <taxon>Nocardia</taxon>
    </lineage>
</organism>
<evidence type="ECO:0000313" key="2">
    <source>
        <dbReference type="EMBL" id="MFC3963204.1"/>
    </source>
</evidence>
<keyword evidence="1" id="KW-0812">Transmembrane</keyword>
<dbReference type="Proteomes" id="UP001595696">
    <property type="component" value="Unassembled WGS sequence"/>
</dbReference>
<protein>
    <submittedName>
        <fullName evidence="2">Uncharacterized protein</fullName>
    </submittedName>
</protein>
<dbReference type="EMBL" id="JBHSAX010000014">
    <property type="protein sequence ID" value="MFC3963204.1"/>
    <property type="molecule type" value="Genomic_DNA"/>
</dbReference>